<evidence type="ECO:0000256" key="1">
    <source>
        <dbReference type="SAM" id="MobiDB-lite"/>
    </source>
</evidence>
<sequence length="434" mass="46987">MQQLGIATPARWESLGLQACAAGARVLCLRQAELKQLRSAADLQRCINPRNEAAALALLVSNHQGVCGNSAERQQHLQQLLSTYPEAPAPAAAAAAAAGRGTAQQAGPAAAAAAAAAAAMGYGEESPEQQLYRWVLSQGAATQLAPAMFNVSGGLRGCAAVADLPAGSTAVSLPSNLLMTYKTAAESDFGAVLTRMGLDPETLAVVWTMVDRWDADSPAKPLWQALPQRFSTGLSVPQQLIDLMSGLQEQRKFSEARQHVRGQFQQLQQAFTALLTAYAAQLQPQWFTEAAYLWAVELWYAYAIQAAYLWAVELWYAYAIQVKFPDSSIQPALAPFVSLINHSPWPHIVHFSTVNPTTQTLDLTTFRPLQQGQQAFLSYGPLPNAQLLLFYGFAVEGNPFEEAELAVPWPNEQQELQQQQQQQQQQKSAAGGQA</sequence>
<keyword evidence="3" id="KW-1185">Reference proteome</keyword>
<evidence type="ECO:0000313" key="2">
    <source>
        <dbReference type="EMBL" id="WIA14059.1"/>
    </source>
</evidence>
<reference evidence="2 3" key="1">
    <citation type="submission" date="2023-05" db="EMBL/GenBank/DDBJ databases">
        <title>A 100% complete, gapless, phased diploid assembly of the Scenedesmus obliquus UTEX 3031 genome.</title>
        <authorList>
            <person name="Biondi T.C."/>
            <person name="Hanschen E.R."/>
            <person name="Kwon T."/>
            <person name="Eng W."/>
            <person name="Kruse C.P.S."/>
            <person name="Koehler S.I."/>
            <person name="Kunde Y."/>
            <person name="Gleasner C.D."/>
            <person name="You Mak K.T."/>
            <person name="Polle J."/>
            <person name="Hovde B.T."/>
            <person name="Starkenburg S.R."/>
        </authorList>
    </citation>
    <scope>NUCLEOTIDE SEQUENCE [LARGE SCALE GENOMIC DNA]</scope>
    <source>
        <strain evidence="2 3">DOE0152z</strain>
    </source>
</reference>
<feature type="region of interest" description="Disordered" evidence="1">
    <location>
        <begin position="408"/>
        <end position="434"/>
    </location>
</feature>
<feature type="compositionally biased region" description="Low complexity" evidence="1">
    <location>
        <begin position="412"/>
        <end position="426"/>
    </location>
</feature>
<evidence type="ECO:0008006" key="4">
    <source>
        <dbReference type="Google" id="ProtNLM"/>
    </source>
</evidence>
<dbReference type="EMBL" id="CP126212">
    <property type="protein sequence ID" value="WIA14059.1"/>
    <property type="molecule type" value="Genomic_DNA"/>
</dbReference>
<gene>
    <name evidence="2" type="ORF">OEZ85_002612</name>
</gene>
<dbReference type="SUPFAM" id="SSF82199">
    <property type="entry name" value="SET domain"/>
    <property type="match status" value="1"/>
</dbReference>
<evidence type="ECO:0000313" key="3">
    <source>
        <dbReference type="Proteomes" id="UP001244341"/>
    </source>
</evidence>
<dbReference type="PANTHER" id="PTHR13271:SF154">
    <property type="entry name" value="GRIP DOMAIN-CONTAINING PROTEIN"/>
    <property type="match status" value="1"/>
</dbReference>
<dbReference type="InterPro" id="IPR046341">
    <property type="entry name" value="SET_dom_sf"/>
</dbReference>
<accession>A0ABY8TYW4</accession>
<name>A0ABY8TYW4_TETOB</name>
<dbReference type="Gene3D" id="3.90.1410.10">
    <property type="entry name" value="set domain protein methyltransferase, domain 1"/>
    <property type="match status" value="1"/>
</dbReference>
<dbReference type="InterPro" id="IPR050600">
    <property type="entry name" value="SETD3_SETD6_MTase"/>
</dbReference>
<dbReference type="PANTHER" id="PTHR13271">
    <property type="entry name" value="UNCHARACTERIZED PUTATIVE METHYLTRANSFERASE"/>
    <property type="match status" value="1"/>
</dbReference>
<dbReference type="CDD" id="cd10527">
    <property type="entry name" value="SET_LSMT"/>
    <property type="match status" value="1"/>
</dbReference>
<protein>
    <recommendedName>
        <fullName evidence="4">SET domain-containing protein</fullName>
    </recommendedName>
</protein>
<proteinExistence type="predicted"/>
<dbReference type="Proteomes" id="UP001244341">
    <property type="component" value="Chromosome 5b"/>
</dbReference>
<organism evidence="2 3">
    <name type="scientific">Tetradesmus obliquus</name>
    <name type="common">Green alga</name>
    <name type="synonym">Acutodesmus obliquus</name>
    <dbReference type="NCBI Taxonomy" id="3088"/>
    <lineage>
        <taxon>Eukaryota</taxon>
        <taxon>Viridiplantae</taxon>
        <taxon>Chlorophyta</taxon>
        <taxon>core chlorophytes</taxon>
        <taxon>Chlorophyceae</taxon>
        <taxon>CS clade</taxon>
        <taxon>Sphaeropleales</taxon>
        <taxon>Scenedesmaceae</taxon>
        <taxon>Tetradesmus</taxon>
    </lineage>
</organism>